<dbReference type="EMBL" id="CAAALY010000717">
    <property type="protein sequence ID" value="VEL06960.1"/>
    <property type="molecule type" value="Genomic_DNA"/>
</dbReference>
<evidence type="ECO:0000313" key="2">
    <source>
        <dbReference type="EMBL" id="VEL06960.1"/>
    </source>
</evidence>
<comment type="caution">
    <text evidence="2">The sequence shown here is derived from an EMBL/GenBank/DDBJ whole genome shotgun (WGS) entry which is preliminary data.</text>
</comment>
<feature type="region of interest" description="Disordered" evidence="1">
    <location>
        <begin position="1"/>
        <end position="36"/>
    </location>
</feature>
<feature type="compositionally biased region" description="Basic and acidic residues" evidence="1">
    <location>
        <begin position="7"/>
        <end position="17"/>
    </location>
</feature>
<dbReference type="AlphaFoldDB" id="A0A3S5BKM4"/>
<protein>
    <submittedName>
        <fullName evidence="2">Uncharacterized protein</fullName>
    </submittedName>
</protein>
<sequence length="160" mass="17646">MGSGGQHELKEEQRQRDIQVSQNQKNPSCHERKSGRINTNRGLGYKRCCRSEVAETGCRAFSALAARWARRGEEAELPADAGLWYCIDEIRVKSRNSCSYRSSRIVLPAPVSKSAGALVTEAVDVEACLFPAKAHSQMVDASFGRGKGQHEICSSFSLRD</sequence>
<reference evidence="2" key="1">
    <citation type="submission" date="2018-11" db="EMBL/GenBank/DDBJ databases">
        <authorList>
            <consortium name="Pathogen Informatics"/>
        </authorList>
    </citation>
    <scope>NUCLEOTIDE SEQUENCE</scope>
</reference>
<gene>
    <name evidence="2" type="ORF">PXEA_LOCUS400</name>
</gene>
<dbReference type="Proteomes" id="UP000784294">
    <property type="component" value="Unassembled WGS sequence"/>
</dbReference>
<name>A0A3S5BKM4_9PLAT</name>
<organism evidence="2 3">
    <name type="scientific">Protopolystoma xenopodis</name>
    <dbReference type="NCBI Taxonomy" id="117903"/>
    <lineage>
        <taxon>Eukaryota</taxon>
        <taxon>Metazoa</taxon>
        <taxon>Spiralia</taxon>
        <taxon>Lophotrochozoa</taxon>
        <taxon>Platyhelminthes</taxon>
        <taxon>Monogenea</taxon>
        <taxon>Polyopisthocotylea</taxon>
        <taxon>Polystomatidea</taxon>
        <taxon>Polystomatidae</taxon>
        <taxon>Protopolystoma</taxon>
    </lineage>
</organism>
<accession>A0A3S5BKM4</accession>
<evidence type="ECO:0000256" key="1">
    <source>
        <dbReference type="SAM" id="MobiDB-lite"/>
    </source>
</evidence>
<evidence type="ECO:0000313" key="3">
    <source>
        <dbReference type="Proteomes" id="UP000784294"/>
    </source>
</evidence>
<feature type="compositionally biased region" description="Polar residues" evidence="1">
    <location>
        <begin position="18"/>
        <end position="27"/>
    </location>
</feature>
<proteinExistence type="predicted"/>
<keyword evidence="3" id="KW-1185">Reference proteome</keyword>